<dbReference type="HOGENOM" id="CLU_3065022_0_0_6"/>
<dbReference type="EnsemblBacteria" id="CAR43492">
    <property type="protein sequence ID" value="CAR43492"/>
    <property type="gene ID" value="PMI1673"/>
</dbReference>
<proteinExistence type="predicted"/>
<dbReference type="KEGG" id="pmr:PMI1673"/>
<keyword evidence="2" id="KW-1185">Reference proteome</keyword>
<name>B4EYQ8_PROMH</name>
<dbReference type="EMBL" id="AM942759">
    <property type="protein sequence ID" value="CAR43492.1"/>
    <property type="molecule type" value="Genomic_DNA"/>
</dbReference>
<evidence type="ECO:0000313" key="2">
    <source>
        <dbReference type="Proteomes" id="UP000008319"/>
    </source>
</evidence>
<accession>B4EYQ8</accession>
<evidence type="ECO:0000313" key="1">
    <source>
        <dbReference type="EMBL" id="CAR43492.1"/>
    </source>
</evidence>
<dbReference type="AlphaFoldDB" id="B4EYQ8"/>
<organism evidence="1 2">
    <name type="scientific">Proteus mirabilis (strain HI4320)</name>
    <dbReference type="NCBI Taxonomy" id="529507"/>
    <lineage>
        <taxon>Bacteria</taxon>
        <taxon>Pseudomonadati</taxon>
        <taxon>Pseudomonadota</taxon>
        <taxon>Gammaproteobacteria</taxon>
        <taxon>Enterobacterales</taxon>
        <taxon>Morganellaceae</taxon>
        <taxon>Proteus</taxon>
    </lineage>
</organism>
<sequence>MLSRFGGVAFLLKTHLMSLLIVLAHKIVTKGLKTRCIYLHASIENFGVVHITR</sequence>
<reference evidence="1 2" key="1">
    <citation type="journal article" date="2008" name="J. Bacteriol.">
        <title>Complete genome sequence of uropathogenic Proteus mirabilis, a master of both adherence and motility.</title>
        <authorList>
            <person name="Pearson M.M."/>
            <person name="Sebaihia M."/>
            <person name="Churcher C."/>
            <person name="Quail M.A."/>
            <person name="Seshasayee A.S."/>
            <person name="Luscombe N.M."/>
            <person name="Abdellah Z."/>
            <person name="Arrosmith C."/>
            <person name="Atkin B."/>
            <person name="Chillingworth T."/>
            <person name="Hauser H."/>
            <person name="Jagels K."/>
            <person name="Moule S."/>
            <person name="Mungall K."/>
            <person name="Norbertczak H."/>
            <person name="Rabbinowitsch E."/>
            <person name="Walker D."/>
            <person name="Whithead S."/>
            <person name="Thomson N.R."/>
            <person name="Rather P.N."/>
            <person name="Parkhill J."/>
            <person name="Mobley H.L."/>
        </authorList>
    </citation>
    <scope>NUCLEOTIDE SEQUENCE [LARGE SCALE GENOMIC DNA]</scope>
    <source>
        <strain evidence="1 2">HI4320</strain>
    </source>
</reference>
<gene>
    <name evidence="1" type="ordered locus">PMI1673</name>
</gene>
<protein>
    <submittedName>
        <fullName evidence="1">Uncharacterized protein</fullName>
    </submittedName>
</protein>
<dbReference type="Proteomes" id="UP000008319">
    <property type="component" value="Chromosome"/>
</dbReference>